<feature type="domain" description="Mandelate racemase/muconate lactonizing enzyme C-terminal" evidence="4">
    <location>
        <begin position="146"/>
        <end position="242"/>
    </location>
</feature>
<dbReference type="AlphaFoldDB" id="A0AAF0A1I9"/>
<evidence type="ECO:0000313" key="5">
    <source>
        <dbReference type="EMBL" id="WED65062.1"/>
    </source>
</evidence>
<dbReference type="PANTHER" id="PTHR13794">
    <property type="entry name" value="ENOLASE SUPERFAMILY, MANDELATE RACEMASE"/>
    <property type="match status" value="1"/>
</dbReference>
<dbReference type="SFLD" id="SFLDG00179">
    <property type="entry name" value="mandelate_racemase"/>
    <property type="match status" value="1"/>
</dbReference>
<sequence>MKITGLTTRLLKIDAAPRFRDGVVPPGRPSHWHFPLIVLHTDEGLDGYSMAYGPHGDGAALTEVLHESFWPLLRGADPSCSEALWQQLWTRQRHLYNQTDSLVGVIDVAVWDLRGKRANQSIASLLGQYTDYRRAYLTSRDETGSAEDIAREAAAAREAGYHGYKVQLRAGPASDIPRLRAARTGAGDGFRLMHDPNASYSLTEALAVGRELDALDFHWYEEPLPEAQLDHYRHLVETLRTPVVGGETVRLSDLPNFMTRRALTIARGDVLIKGGITGLRKAMAACELFGYNLEIHTANTPLLDVANLHVACASANTNMLEVHHPVFRFGLIQHPFDVGPDGCVRLPPGTGLGVELDWNWIDHHTTQIRKTP</sequence>
<dbReference type="InterPro" id="IPR029017">
    <property type="entry name" value="Enolase-like_N"/>
</dbReference>
<dbReference type="InterPro" id="IPR013341">
    <property type="entry name" value="Mandelate_racemase_N_dom"/>
</dbReference>
<dbReference type="RefSeq" id="WP_330929448.1">
    <property type="nucleotide sequence ID" value="NZ_CP119075.1"/>
</dbReference>
<evidence type="ECO:0000256" key="1">
    <source>
        <dbReference type="ARBA" id="ARBA00001946"/>
    </source>
</evidence>
<keyword evidence="6" id="KW-1185">Reference proteome</keyword>
<proteinExistence type="predicted"/>
<dbReference type="Pfam" id="PF13378">
    <property type="entry name" value="MR_MLE_C"/>
    <property type="match status" value="1"/>
</dbReference>
<name>A0AAF0A1I9_9BACT</name>
<dbReference type="Gene3D" id="3.20.20.120">
    <property type="entry name" value="Enolase-like C-terminal domain"/>
    <property type="match status" value="1"/>
</dbReference>
<dbReference type="SFLD" id="SFLDS00001">
    <property type="entry name" value="Enolase"/>
    <property type="match status" value="1"/>
</dbReference>
<comment type="cofactor">
    <cofactor evidence="1">
        <name>Mg(2+)</name>
        <dbReference type="ChEBI" id="CHEBI:18420"/>
    </cofactor>
</comment>
<dbReference type="GO" id="GO:0000287">
    <property type="term" value="F:magnesium ion binding"/>
    <property type="evidence" value="ECO:0007669"/>
    <property type="project" value="TreeGrafter"/>
</dbReference>
<dbReference type="SUPFAM" id="SSF54826">
    <property type="entry name" value="Enolase N-terminal domain-like"/>
    <property type="match status" value="1"/>
</dbReference>
<dbReference type="EMBL" id="CP119075">
    <property type="protein sequence ID" value="WED65062.1"/>
    <property type="molecule type" value="Genomic_DNA"/>
</dbReference>
<reference evidence="5" key="1">
    <citation type="submission" date="2023-03" db="EMBL/GenBank/DDBJ databases">
        <title>Lomoglobus Profundus gen. nov., sp. nov., a novel member of the phylum Verrucomicrobia, isolated from deep-marine sediment of South China Sea.</title>
        <authorList>
            <person name="Ahmad T."/>
            <person name="Ishaq S.E."/>
            <person name="Wang F."/>
        </authorList>
    </citation>
    <scope>NUCLEOTIDE SEQUENCE</scope>
    <source>
        <strain evidence="5">LMO-M01</strain>
    </source>
</reference>
<dbReference type="GO" id="GO:0016836">
    <property type="term" value="F:hydro-lyase activity"/>
    <property type="evidence" value="ECO:0007669"/>
    <property type="project" value="TreeGrafter"/>
</dbReference>
<dbReference type="Pfam" id="PF02746">
    <property type="entry name" value="MR_MLE_N"/>
    <property type="match status" value="1"/>
</dbReference>
<dbReference type="Proteomes" id="UP001218638">
    <property type="component" value="Chromosome"/>
</dbReference>
<keyword evidence="2" id="KW-0479">Metal-binding</keyword>
<protein>
    <submittedName>
        <fullName evidence="5">Enolase C-terminal domain-like protein</fullName>
    </submittedName>
</protein>
<dbReference type="InterPro" id="IPR029065">
    <property type="entry name" value="Enolase_C-like"/>
</dbReference>
<evidence type="ECO:0000313" key="6">
    <source>
        <dbReference type="Proteomes" id="UP001218638"/>
    </source>
</evidence>
<dbReference type="InterPro" id="IPR046945">
    <property type="entry name" value="RHMD-like"/>
</dbReference>
<gene>
    <name evidence="5" type="ORF">PXH66_22155</name>
</gene>
<evidence type="ECO:0000259" key="4">
    <source>
        <dbReference type="SMART" id="SM00922"/>
    </source>
</evidence>
<organism evidence="5 6">
    <name type="scientific">Synoicihabitans lomoniglobus</name>
    <dbReference type="NCBI Taxonomy" id="2909285"/>
    <lineage>
        <taxon>Bacteria</taxon>
        <taxon>Pseudomonadati</taxon>
        <taxon>Verrucomicrobiota</taxon>
        <taxon>Opitutia</taxon>
        <taxon>Opitutales</taxon>
        <taxon>Opitutaceae</taxon>
        <taxon>Synoicihabitans</taxon>
    </lineage>
</organism>
<evidence type="ECO:0000256" key="3">
    <source>
        <dbReference type="ARBA" id="ARBA00022842"/>
    </source>
</evidence>
<dbReference type="SMART" id="SM00922">
    <property type="entry name" value="MR_MLE"/>
    <property type="match status" value="1"/>
</dbReference>
<dbReference type="PANTHER" id="PTHR13794:SF58">
    <property type="entry name" value="MITOCHONDRIAL ENOLASE SUPERFAMILY MEMBER 1"/>
    <property type="match status" value="1"/>
</dbReference>
<evidence type="ECO:0000256" key="2">
    <source>
        <dbReference type="ARBA" id="ARBA00022723"/>
    </source>
</evidence>
<dbReference type="InterPro" id="IPR036849">
    <property type="entry name" value="Enolase-like_C_sf"/>
</dbReference>
<dbReference type="InterPro" id="IPR013342">
    <property type="entry name" value="Mandelate_racemase_C"/>
</dbReference>
<dbReference type="KEGG" id="slom:PXH66_22155"/>
<accession>A0AAF0A1I9</accession>
<keyword evidence="3" id="KW-0460">Magnesium</keyword>
<dbReference type="GO" id="GO:0016052">
    <property type="term" value="P:carbohydrate catabolic process"/>
    <property type="evidence" value="ECO:0007669"/>
    <property type="project" value="TreeGrafter"/>
</dbReference>
<dbReference type="Gene3D" id="3.30.390.10">
    <property type="entry name" value="Enolase-like, N-terminal domain"/>
    <property type="match status" value="1"/>
</dbReference>
<dbReference type="SUPFAM" id="SSF51604">
    <property type="entry name" value="Enolase C-terminal domain-like"/>
    <property type="match status" value="1"/>
</dbReference>